<organism evidence="1 2">
    <name type="scientific">Candidatus Viadribacter manganicus</name>
    <dbReference type="NCBI Taxonomy" id="1759059"/>
    <lineage>
        <taxon>Bacteria</taxon>
        <taxon>Pseudomonadati</taxon>
        <taxon>Pseudomonadota</taxon>
        <taxon>Alphaproteobacteria</taxon>
        <taxon>Hyphomonadales</taxon>
        <taxon>Hyphomonadaceae</taxon>
        <taxon>Candidatus Viadribacter</taxon>
    </lineage>
</organism>
<protein>
    <recommendedName>
        <fullName evidence="3">DUF697 domain-containing protein</fullName>
    </recommendedName>
</protein>
<proteinExistence type="predicted"/>
<reference evidence="1 2" key="1">
    <citation type="submission" date="2015-11" db="EMBL/GenBank/DDBJ databases">
        <title>Whole-Genome Sequence of Candidatus Oderbacter manganicum from the National Park Lower Oder Valley, Germany.</title>
        <authorList>
            <person name="Braun B."/>
            <person name="Liere K."/>
            <person name="Szewzyk U."/>
        </authorList>
    </citation>
    <scope>NUCLEOTIDE SEQUENCE [LARGE SCALE GENOMIC DNA]</scope>
    <source>
        <strain evidence="1 2">OTSz_A_272</strain>
    </source>
</reference>
<dbReference type="Proteomes" id="UP000092498">
    <property type="component" value="Chromosome"/>
</dbReference>
<evidence type="ECO:0000313" key="1">
    <source>
        <dbReference type="EMBL" id="ANP45658.1"/>
    </source>
</evidence>
<evidence type="ECO:0000313" key="2">
    <source>
        <dbReference type="Proteomes" id="UP000092498"/>
    </source>
</evidence>
<keyword evidence="2" id="KW-1185">Reference proteome</keyword>
<evidence type="ECO:0008006" key="3">
    <source>
        <dbReference type="Google" id="ProtNLM"/>
    </source>
</evidence>
<gene>
    <name evidence="1" type="ORF">ATE48_06850</name>
</gene>
<dbReference type="EMBL" id="CP013244">
    <property type="protein sequence ID" value="ANP45658.1"/>
    <property type="molecule type" value="Genomic_DNA"/>
</dbReference>
<name>A0A1B1AGH5_9PROT</name>
<sequence>MRALVSGSARIAASLEEPFTLWEVGQAPLRCSASDIRYLFEGCGDVFEVDISGGAELESLLTLAARSDRAVKQVAIMLDADTPAFDRMVCAGLLEGAMENAATADMIVNAFREASPHALQAALRASDGAPRMTQLIAGMIAARQVTSIPPEMLRVIEGYTHALGAVGIVGGVIGPGADLVVTAPTMTNMFKDLAQRAQRTLSDDDARKIALSVLTASSGASVAAGWLLALPVGGMILGAAMNASLSTALMNHAGRSFALYLLNSTGEIDVRAVIERVALYNASA</sequence>
<dbReference type="AlphaFoldDB" id="A0A1B1AGH5"/>
<dbReference type="InParanoid" id="A0A1B1AGH5"/>
<dbReference type="KEGG" id="cbot:ATE48_06850"/>
<accession>A0A1B1AGH5</accession>